<sequence length="608" mass="66984">MTKRTTSKGKASPQDAMQQELAQNIRYGQARTATSERRASKPAGAELSRIVAFLAELGGEIEAALEPNTPNPHLNMVLHLLRCHIEGRLVSASSIVASAGVPYATAVRKLHDIQAAGLIEQRPRTKSGKSFSLHPSPALLERFNQLADRIDRIGSTTFAGGQPDRAHEDYYFGGTYVPGKAMIPPPHVLQSPLRLPGGLRILVHGDPTFMVMDHLKRQFEQIIGVDIHQRAFSIDRLREEALRNAERGKSRYDLIALDLPWVGEFVKKGLIQPLHRIMDVARLDPSDFHTAGWRAAHWDGVPYAVPSQTTPELMFYRKDMFAMAGLEPPRTTDDVIAAARHFHDSRNGQYGVAWNAARGTALGHTFMMTCAAFGQPIIDLPRTAGGFDADHLEGHEFRPRLDSDRALAAAEYLVRLMDYSPPDILSMSWYERVRPFASGKVAMAYGYTLLAPYFELDETCPAHGQTGYLPHPHGPEGAPIAPVGGYVLAVPANLAEDRVAGAVEALIAFTSPAAQKLYAQNGSRTAPRYSVGADPEVHGLSAIFETVDQMSWRDELQFWPRPPIPQISDIIRICGHELHDMLRGIAPPADALARAQARAEEIMRKPLT</sequence>
<dbReference type="InterPro" id="IPR006059">
    <property type="entry name" value="SBP"/>
</dbReference>
<gene>
    <name evidence="3" type="ORF">MU516_16460</name>
</gene>
<dbReference type="Pfam" id="PF01547">
    <property type="entry name" value="SBP_bac_1"/>
    <property type="match status" value="1"/>
</dbReference>
<dbReference type="SUPFAM" id="SSF53850">
    <property type="entry name" value="Periplasmic binding protein-like II"/>
    <property type="match status" value="1"/>
</dbReference>
<keyword evidence="4" id="KW-1185">Reference proteome</keyword>
<name>A0ABT2KD27_9RHOB</name>
<dbReference type="InterPro" id="IPR050490">
    <property type="entry name" value="Bact_solute-bd_prot1"/>
</dbReference>
<dbReference type="RefSeq" id="WP_260278366.1">
    <property type="nucleotide sequence ID" value="NZ_JANAVZ010000012.1"/>
</dbReference>
<evidence type="ECO:0000256" key="2">
    <source>
        <dbReference type="ARBA" id="ARBA00008520"/>
    </source>
</evidence>
<evidence type="ECO:0000313" key="3">
    <source>
        <dbReference type="EMBL" id="MCT4334452.1"/>
    </source>
</evidence>
<organism evidence="3 4">
    <name type="scientific">Paracoccus maritimus</name>
    <dbReference type="NCBI Taxonomy" id="2933292"/>
    <lineage>
        <taxon>Bacteria</taxon>
        <taxon>Pseudomonadati</taxon>
        <taxon>Pseudomonadota</taxon>
        <taxon>Alphaproteobacteria</taxon>
        <taxon>Rhodobacterales</taxon>
        <taxon>Paracoccaceae</taxon>
        <taxon>Paracoccus</taxon>
    </lineage>
</organism>
<comment type="similarity">
    <text evidence="2">Belongs to the bacterial solute-binding protein 1 family.</text>
</comment>
<proteinExistence type="inferred from homology"/>
<comment type="caution">
    <text evidence="3">The sequence shown here is derived from an EMBL/GenBank/DDBJ whole genome shotgun (WGS) entry which is preliminary data.</text>
</comment>
<dbReference type="EMBL" id="JANAVZ010000012">
    <property type="protein sequence ID" value="MCT4334452.1"/>
    <property type="molecule type" value="Genomic_DNA"/>
</dbReference>
<dbReference type="PANTHER" id="PTHR43649:SF12">
    <property type="entry name" value="DIACETYLCHITOBIOSE BINDING PROTEIN DASA"/>
    <property type="match status" value="1"/>
</dbReference>
<dbReference type="PANTHER" id="PTHR43649">
    <property type="entry name" value="ARABINOSE-BINDING PROTEIN-RELATED"/>
    <property type="match status" value="1"/>
</dbReference>
<dbReference type="InterPro" id="IPR036388">
    <property type="entry name" value="WH-like_DNA-bd_sf"/>
</dbReference>
<dbReference type="Gene3D" id="3.40.190.10">
    <property type="entry name" value="Periplasmic binding protein-like II"/>
    <property type="match status" value="2"/>
</dbReference>
<protein>
    <submittedName>
        <fullName evidence="3">Extracellular solute-binding protein</fullName>
    </submittedName>
</protein>
<dbReference type="Proteomes" id="UP001320702">
    <property type="component" value="Unassembled WGS sequence"/>
</dbReference>
<accession>A0ABT2KD27</accession>
<dbReference type="Gene3D" id="1.10.10.10">
    <property type="entry name" value="Winged helix-like DNA-binding domain superfamily/Winged helix DNA-binding domain"/>
    <property type="match status" value="1"/>
</dbReference>
<reference evidence="3 4" key="1">
    <citation type="submission" date="2022-04" db="EMBL/GenBank/DDBJ databases">
        <title>Paracoccus sp. YLB-12 draft genome sequence.</title>
        <authorList>
            <person name="Yu L."/>
        </authorList>
    </citation>
    <scope>NUCLEOTIDE SEQUENCE [LARGE SCALE GENOMIC DNA]</scope>
    <source>
        <strain evidence="3 4">YLB-12</strain>
    </source>
</reference>
<comment type="subcellular location">
    <subcellularLocation>
        <location evidence="1">Periplasm</location>
    </subcellularLocation>
</comment>
<evidence type="ECO:0000256" key="1">
    <source>
        <dbReference type="ARBA" id="ARBA00004418"/>
    </source>
</evidence>
<evidence type="ECO:0000313" key="4">
    <source>
        <dbReference type="Proteomes" id="UP001320702"/>
    </source>
</evidence>